<feature type="region of interest" description="Disordered" evidence="4">
    <location>
        <begin position="28"/>
        <end position="253"/>
    </location>
</feature>
<evidence type="ECO:0000313" key="7">
    <source>
        <dbReference type="Proteomes" id="UP001153618"/>
    </source>
</evidence>
<name>A0A9W4HG02_PENOL</name>
<proteinExistence type="inferred from homology"/>
<dbReference type="EMBL" id="CAJVOS010000012">
    <property type="protein sequence ID" value="CAG8002062.1"/>
    <property type="molecule type" value="Genomic_DNA"/>
</dbReference>
<evidence type="ECO:0000259" key="5">
    <source>
        <dbReference type="PROSITE" id="PS01031"/>
    </source>
</evidence>
<evidence type="ECO:0000256" key="3">
    <source>
        <dbReference type="RuleBase" id="RU003616"/>
    </source>
</evidence>
<feature type="compositionally biased region" description="Gly residues" evidence="4">
    <location>
        <begin position="189"/>
        <end position="204"/>
    </location>
</feature>
<feature type="compositionally biased region" description="Basic residues" evidence="4">
    <location>
        <begin position="72"/>
        <end position="95"/>
    </location>
</feature>
<feature type="compositionally biased region" description="Basic and acidic residues" evidence="4">
    <location>
        <begin position="423"/>
        <end position="434"/>
    </location>
</feature>
<organism evidence="6 7">
    <name type="scientific">Penicillium olsonii</name>
    <dbReference type="NCBI Taxonomy" id="99116"/>
    <lineage>
        <taxon>Eukaryota</taxon>
        <taxon>Fungi</taxon>
        <taxon>Dikarya</taxon>
        <taxon>Ascomycota</taxon>
        <taxon>Pezizomycotina</taxon>
        <taxon>Eurotiomycetes</taxon>
        <taxon>Eurotiomycetidae</taxon>
        <taxon>Eurotiales</taxon>
        <taxon>Aspergillaceae</taxon>
        <taxon>Penicillium</taxon>
    </lineage>
</organism>
<dbReference type="Gene3D" id="2.60.40.790">
    <property type="match status" value="1"/>
</dbReference>
<dbReference type="AlphaFoldDB" id="A0A9W4HG02"/>
<feature type="compositionally biased region" description="Basic residues" evidence="4">
    <location>
        <begin position="161"/>
        <end position="172"/>
    </location>
</feature>
<keyword evidence="1" id="KW-0346">Stress response</keyword>
<comment type="similarity">
    <text evidence="2 3">Belongs to the small heat shock protein (HSP20) family.</text>
</comment>
<feature type="compositionally biased region" description="Basic residues" evidence="4">
    <location>
        <begin position="31"/>
        <end position="46"/>
    </location>
</feature>
<sequence>MASIYQLNQPSSPFWDFVNGNLEDHPFFAPRGHHGHGHHGRPHPHHNRDTLRNEEFAESGEATASDLDSPNHRHRGNHHGKGPRGKHGYNNHGHHGMKEPQPVKSQNLNARETGGDVEPSAAADNSDGSSSESDSAHSRYQKDHKKQHGRGQHGPGPFRGKGGRGGKGKCGHRPPGPYGFHPHGHGHHGPGGFGFGPGPQGMYGIGKHMHGPHHGPYGFPGHHDHRGHRGGPFGFGPRGPRGPGGRGHRGPPGGPFDFLRQIGAGLGFPMETPADGVDFRPSVDVFDTPTQYVIHASLPGAKKSDLSIDYDAEESVLHLAGVVYRPGINEELYNALAMEERGQEIGVFEREVRFGTRAAPAFVIVDGISAKLEDGILNVTLPKIVQDRQTHTKRVWIEDSEGKESSPMTEKTLTPCDSESENEEAREYIKVPVN</sequence>
<feature type="compositionally biased region" description="Polar residues" evidence="4">
    <location>
        <begin position="406"/>
        <end position="417"/>
    </location>
</feature>
<dbReference type="Proteomes" id="UP001153618">
    <property type="component" value="Unassembled WGS sequence"/>
</dbReference>
<dbReference type="InterPro" id="IPR002068">
    <property type="entry name" value="A-crystallin/Hsp20_dom"/>
</dbReference>
<feature type="domain" description="SHSP" evidence="5">
    <location>
        <begin position="274"/>
        <end position="400"/>
    </location>
</feature>
<dbReference type="InterPro" id="IPR008978">
    <property type="entry name" value="HSP20-like_chaperone"/>
</dbReference>
<dbReference type="PROSITE" id="PS01031">
    <property type="entry name" value="SHSP"/>
    <property type="match status" value="1"/>
</dbReference>
<feature type="compositionally biased region" description="Low complexity" evidence="4">
    <location>
        <begin position="120"/>
        <end position="133"/>
    </location>
</feature>
<evidence type="ECO:0000313" key="6">
    <source>
        <dbReference type="EMBL" id="CAG8002062.1"/>
    </source>
</evidence>
<comment type="caution">
    <text evidence="6">The sequence shown here is derived from an EMBL/GenBank/DDBJ whole genome shotgun (WGS) entry which is preliminary data.</text>
</comment>
<keyword evidence="7" id="KW-1185">Reference proteome</keyword>
<feature type="compositionally biased region" description="Basic residues" evidence="4">
    <location>
        <begin position="142"/>
        <end position="151"/>
    </location>
</feature>
<evidence type="ECO:0000256" key="4">
    <source>
        <dbReference type="SAM" id="MobiDB-lite"/>
    </source>
</evidence>
<dbReference type="Pfam" id="PF00011">
    <property type="entry name" value="HSP20"/>
    <property type="match status" value="1"/>
</dbReference>
<dbReference type="SUPFAM" id="SSF49764">
    <property type="entry name" value="HSP20-like chaperones"/>
    <property type="match status" value="1"/>
</dbReference>
<feature type="region of interest" description="Disordered" evidence="4">
    <location>
        <begin position="397"/>
        <end position="434"/>
    </location>
</feature>
<dbReference type="CDD" id="cd06464">
    <property type="entry name" value="ACD_sHsps-like"/>
    <property type="match status" value="1"/>
</dbReference>
<feature type="compositionally biased region" description="Gly residues" evidence="4">
    <location>
        <begin position="230"/>
        <end position="245"/>
    </location>
</feature>
<dbReference type="InterPro" id="IPR031107">
    <property type="entry name" value="Small_HSP"/>
</dbReference>
<reference evidence="6" key="1">
    <citation type="submission" date="2021-07" db="EMBL/GenBank/DDBJ databases">
        <authorList>
            <person name="Branca A.L. A."/>
        </authorList>
    </citation>
    <scope>NUCLEOTIDE SEQUENCE</scope>
</reference>
<protein>
    <recommendedName>
        <fullName evidence="5">SHSP domain-containing protein</fullName>
    </recommendedName>
</protein>
<accession>A0A9W4HG02</accession>
<dbReference type="PANTHER" id="PTHR11527">
    <property type="entry name" value="HEAT-SHOCK PROTEIN 20 FAMILY MEMBER"/>
    <property type="match status" value="1"/>
</dbReference>
<dbReference type="OrthoDB" id="5511210at2759"/>
<gene>
    <name evidence="6" type="ORF">POLS_LOCUS1885</name>
</gene>
<evidence type="ECO:0000256" key="1">
    <source>
        <dbReference type="ARBA" id="ARBA00023016"/>
    </source>
</evidence>
<evidence type="ECO:0000256" key="2">
    <source>
        <dbReference type="PROSITE-ProRule" id="PRU00285"/>
    </source>
</evidence>